<dbReference type="OrthoDB" id="4539871at2"/>
<dbReference type="EMBL" id="SZQA01000029">
    <property type="protein sequence ID" value="TKK85198.1"/>
    <property type="molecule type" value="Genomic_DNA"/>
</dbReference>
<dbReference type="RefSeq" id="WP_137249762.1">
    <property type="nucleotide sequence ID" value="NZ_SZQA01000029.1"/>
</dbReference>
<protein>
    <submittedName>
        <fullName evidence="1">Ester cyclase</fullName>
    </submittedName>
</protein>
<sequence>MSDPWDIRRQLSDAINEHDMHRLLGIYSPDAVLVAPAGIAEGREEISWFYEQAFTAFPDYRQTAWLDMPGDDPMVREWVFTGTHLGRMLLPDGREVEPTGRHVTVRAACMTYVVDDLVVTHRDYYDQLELYSQLGFGLAELPHAAGRARY</sequence>
<dbReference type="PANTHER" id="PTHR38436:SF1">
    <property type="entry name" value="ESTER CYCLASE"/>
    <property type="match status" value="1"/>
</dbReference>
<organism evidence="1 2">
    <name type="scientific">Herbidospora galbida</name>
    <dbReference type="NCBI Taxonomy" id="2575442"/>
    <lineage>
        <taxon>Bacteria</taxon>
        <taxon>Bacillati</taxon>
        <taxon>Actinomycetota</taxon>
        <taxon>Actinomycetes</taxon>
        <taxon>Streptosporangiales</taxon>
        <taxon>Streptosporangiaceae</taxon>
        <taxon>Herbidospora</taxon>
    </lineage>
</organism>
<evidence type="ECO:0000313" key="2">
    <source>
        <dbReference type="Proteomes" id="UP000308705"/>
    </source>
</evidence>
<keyword evidence="2" id="KW-1185">Reference proteome</keyword>
<evidence type="ECO:0000313" key="1">
    <source>
        <dbReference type="EMBL" id="TKK85198.1"/>
    </source>
</evidence>
<dbReference type="AlphaFoldDB" id="A0A4U3M875"/>
<dbReference type="Proteomes" id="UP000308705">
    <property type="component" value="Unassembled WGS sequence"/>
</dbReference>
<reference evidence="1 2" key="1">
    <citation type="submission" date="2019-04" db="EMBL/GenBank/DDBJ databases">
        <title>Herbidospora sp. NEAU-GS14.nov., a novel actinomycete isolated from soil.</title>
        <authorList>
            <person name="Han L."/>
        </authorList>
    </citation>
    <scope>NUCLEOTIDE SEQUENCE [LARGE SCALE GENOMIC DNA]</scope>
    <source>
        <strain evidence="1 2">NEAU-GS14</strain>
    </source>
</reference>
<dbReference type="GO" id="GO:0030638">
    <property type="term" value="P:polyketide metabolic process"/>
    <property type="evidence" value="ECO:0007669"/>
    <property type="project" value="InterPro"/>
</dbReference>
<comment type="caution">
    <text evidence="1">The sequence shown here is derived from an EMBL/GenBank/DDBJ whole genome shotgun (WGS) entry which is preliminary data.</text>
</comment>
<dbReference type="Pfam" id="PF07366">
    <property type="entry name" value="SnoaL"/>
    <property type="match status" value="1"/>
</dbReference>
<dbReference type="InterPro" id="IPR009959">
    <property type="entry name" value="Cyclase_SnoaL-like"/>
</dbReference>
<proteinExistence type="predicted"/>
<gene>
    <name evidence="1" type="ORF">FDA94_26345</name>
</gene>
<accession>A0A4U3M875</accession>
<dbReference type="PANTHER" id="PTHR38436">
    <property type="entry name" value="POLYKETIDE CYCLASE SNOAL-LIKE DOMAIN"/>
    <property type="match status" value="1"/>
</dbReference>
<dbReference type="Gene3D" id="3.10.450.50">
    <property type="match status" value="1"/>
</dbReference>
<name>A0A4U3M875_9ACTN</name>
<dbReference type="SUPFAM" id="SSF54427">
    <property type="entry name" value="NTF2-like"/>
    <property type="match status" value="1"/>
</dbReference>
<dbReference type="InterPro" id="IPR032710">
    <property type="entry name" value="NTF2-like_dom_sf"/>
</dbReference>